<accession>G9MIY2</accession>
<dbReference type="InParanoid" id="G9MIY2"/>
<comment type="caution">
    <text evidence="1">The sequence shown here is derived from an EMBL/GenBank/DDBJ whole genome shotgun (WGS) entry which is preliminary data.</text>
</comment>
<evidence type="ECO:0000313" key="2">
    <source>
        <dbReference type="Proteomes" id="UP000007115"/>
    </source>
</evidence>
<dbReference type="GeneID" id="25791398"/>
<dbReference type="AlphaFoldDB" id="G9MIY2"/>
<organism evidence="1 2">
    <name type="scientific">Hypocrea virens (strain Gv29-8 / FGSC 10586)</name>
    <name type="common">Gliocladium virens</name>
    <name type="synonym">Trichoderma virens</name>
    <dbReference type="NCBI Taxonomy" id="413071"/>
    <lineage>
        <taxon>Eukaryota</taxon>
        <taxon>Fungi</taxon>
        <taxon>Dikarya</taxon>
        <taxon>Ascomycota</taxon>
        <taxon>Pezizomycotina</taxon>
        <taxon>Sordariomycetes</taxon>
        <taxon>Hypocreomycetidae</taxon>
        <taxon>Hypocreales</taxon>
        <taxon>Hypocreaceae</taxon>
        <taxon>Trichoderma</taxon>
    </lineage>
</organism>
<name>G9MIY2_HYPVG</name>
<reference evidence="1 2" key="1">
    <citation type="journal article" date="2011" name="Genome Biol.">
        <title>Comparative genome sequence analysis underscores mycoparasitism as the ancestral life style of Trichoderma.</title>
        <authorList>
            <person name="Kubicek C.P."/>
            <person name="Herrera-Estrella A."/>
            <person name="Seidl-Seiboth V."/>
            <person name="Martinez D.A."/>
            <person name="Druzhinina I.S."/>
            <person name="Thon M."/>
            <person name="Zeilinger S."/>
            <person name="Casas-Flores S."/>
            <person name="Horwitz B.A."/>
            <person name="Mukherjee P.K."/>
            <person name="Mukherjee M."/>
            <person name="Kredics L."/>
            <person name="Alcaraz L.D."/>
            <person name="Aerts A."/>
            <person name="Antal Z."/>
            <person name="Atanasova L."/>
            <person name="Cervantes-Badillo M.G."/>
            <person name="Challacombe J."/>
            <person name="Chertkov O."/>
            <person name="McCluskey K."/>
            <person name="Coulpier F."/>
            <person name="Deshpande N."/>
            <person name="von Doehren H."/>
            <person name="Ebbole D.J."/>
            <person name="Esquivel-Naranjo E.U."/>
            <person name="Fekete E."/>
            <person name="Flipphi M."/>
            <person name="Glaser F."/>
            <person name="Gomez-Rodriguez E.Y."/>
            <person name="Gruber S."/>
            <person name="Han C."/>
            <person name="Henrissat B."/>
            <person name="Hermosa R."/>
            <person name="Hernandez-Onate M."/>
            <person name="Karaffa L."/>
            <person name="Kosti I."/>
            <person name="Le Crom S."/>
            <person name="Lindquist E."/>
            <person name="Lucas S."/>
            <person name="Luebeck M."/>
            <person name="Luebeck P.S."/>
            <person name="Margeot A."/>
            <person name="Metz B."/>
            <person name="Misra M."/>
            <person name="Nevalainen H."/>
            <person name="Omann M."/>
            <person name="Packer N."/>
            <person name="Perrone G."/>
            <person name="Uresti-Rivera E.E."/>
            <person name="Salamov A."/>
            <person name="Schmoll M."/>
            <person name="Seiboth B."/>
            <person name="Shapiro H."/>
            <person name="Sukno S."/>
            <person name="Tamayo-Ramos J.A."/>
            <person name="Tisch D."/>
            <person name="Wiest A."/>
            <person name="Wilkinson H.H."/>
            <person name="Zhang M."/>
            <person name="Coutinho P.M."/>
            <person name="Kenerley C.M."/>
            <person name="Monte E."/>
            <person name="Baker S.E."/>
            <person name="Grigoriev I.V."/>
        </authorList>
    </citation>
    <scope>NUCLEOTIDE SEQUENCE [LARGE SCALE GENOMIC DNA]</scope>
    <source>
        <strain evidence="2">Gv29-8 / FGSC 10586</strain>
    </source>
</reference>
<proteinExistence type="predicted"/>
<dbReference type="EMBL" id="ABDF02000003">
    <property type="protein sequence ID" value="EHK25448.1"/>
    <property type="molecule type" value="Genomic_DNA"/>
</dbReference>
<protein>
    <submittedName>
        <fullName evidence="1">Uncharacterized protein</fullName>
    </submittedName>
</protein>
<dbReference type="HOGENOM" id="CLU_2346985_0_0_1"/>
<evidence type="ECO:0000313" key="1">
    <source>
        <dbReference type="EMBL" id="EHK25448.1"/>
    </source>
</evidence>
<dbReference type="Proteomes" id="UP000007115">
    <property type="component" value="Unassembled WGS sequence"/>
</dbReference>
<keyword evidence="2" id="KW-1185">Reference proteome</keyword>
<dbReference type="VEuPathDB" id="FungiDB:TRIVIDRAFT_219221"/>
<sequence length="97" mass="11672">MRDLRDLHLASRRIARRHRVRIATYFRLCNRSLRILMDLLSPHELRQQIASGLEQLREREWLDQEQPGEFEPIVVDLSYVELPDFDDDLESDVLIWS</sequence>
<gene>
    <name evidence="1" type="ORF">TRIVIDRAFT_219221</name>
</gene>
<dbReference type="RefSeq" id="XP_013959654.1">
    <property type="nucleotide sequence ID" value="XM_014104179.1"/>
</dbReference>